<dbReference type="AlphaFoldDB" id="A0A1M5V0U1"/>
<dbReference type="GO" id="GO:0046872">
    <property type="term" value="F:metal ion binding"/>
    <property type="evidence" value="ECO:0007669"/>
    <property type="project" value="UniProtKB-KW"/>
</dbReference>
<dbReference type="GO" id="GO:0005737">
    <property type="term" value="C:cytoplasm"/>
    <property type="evidence" value="ECO:0007669"/>
    <property type="project" value="UniProtKB-ARBA"/>
</dbReference>
<dbReference type="OrthoDB" id="9793389at2"/>
<evidence type="ECO:0000313" key="7">
    <source>
        <dbReference type="Proteomes" id="UP000184032"/>
    </source>
</evidence>
<keyword evidence="7" id="KW-1185">Reference proteome</keyword>
<keyword evidence="4" id="KW-0411">Iron-sulfur</keyword>
<evidence type="ECO:0000256" key="3">
    <source>
        <dbReference type="ARBA" id="ARBA00023004"/>
    </source>
</evidence>
<evidence type="ECO:0000313" key="6">
    <source>
        <dbReference type="EMBL" id="SHH68754.1"/>
    </source>
</evidence>
<keyword evidence="1" id="KW-0001">2Fe-2S</keyword>
<dbReference type="InterPro" id="IPR052950">
    <property type="entry name" value="CISD"/>
</dbReference>
<gene>
    <name evidence="6" type="ORF">SAMN02745245_01938</name>
</gene>
<dbReference type="PIRSF" id="PIRSF009180">
    <property type="entry name" value="UCP009180"/>
    <property type="match status" value="1"/>
</dbReference>
<dbReference type="PANTHER" id="PTHR46491">
    <property type="entry name" value="CDGSH IRON SULFUR DOMAIN PROTEIN HOMOLOG"/>
    <property type="match status" value="1"/>
</dbReference>
<evidence type="ECO:0000256" key="4">
    <source>
        <dbReference type="ARBA" id="ARBA00023014"/>
    </source>
</evidence>
<dbReference type="InterPro" id="IPR016548">
    <property type="entry name" value="UCP009180"/>
</dbReference>
<dbReference type="InterPro" id="IPR042216">
    <property type="entry name" value="MitoNEET_CISD"/>
</dbReference>
<sequence>MKKKIKIIPNGPYEVSKGIPLKKAIIGIDSRGTSEKWIEGREYESGEESYYLCRCGHSSNKPYCDGTHEKIEFEGKEYASKEPYVDGCKVFEGPTIDLYDNEELCASMRFCDRGKGVWQATMDSDDPSSKKLAIQEACDCAAGRLTVVTKDGEVIEPKLPEEISPIQDTAAGVRGPLWVKGGIELEGADGEVYEVRNRMTLCRCGESKNMPYCDISHMNCEQMQGFDK</sequence>
<evidence type="ECO:0000256" key="2">
    <source>
        <dbReference type="ARBA" id="ARBA00022723"/>
    </source>
</evidence>
<feature type="domain" description="Iron-binding zinc finger CDGSH type" evidence="5">
    <location>
        <begin position="36"/>
        <end position="74"/>
    </location>
</feature>
<organism evidence="6 7">
    <name type="scientific">Anaerosphaera aminiphila DSM 21120</name>
    <dbReference type="NCBI Taxonomy" id="1120995"/>
    <lineage>
        <taxon>Bacteria</taxon>
        <taxon>Bacillati</taxon>
        <taxon>Bacillota</taxon>
        <taxon>Tissierellia</taxon>
        <taxon>Tissierellales</taxon>
        <taxon>Peptoniphilaceae</taxon>
        <taxon>Anaerosphaera</taxon>
    </lineage>
</organism>
<evidence type="ECO:0000256" key="1">
    <source>
        <dbReference type="ARBA" id="ARBA00022714"/>
    </source>
</evidence>
<feature type="domain" description="Iron-binding zinc finger CDGSH type" evidence="5">
    <location>
        <begin position="186"/>
        <end position="223"/>
    </location>
</feature>
<dbReference type="EMBL" id="FQXI01000025">
    <property type="protein sequence ID" value="SHH68754.1"/>
    <property type="molecule type" value="Genomic_DNA"/>
</dbReference>
<proteinExistence type="predicted"/>
<dbReference type="Pfam" id="PF09360">
    <property type="entry name" value="zf-CDGSH"/>
    <property type="match status" value="2"/>
</dbReference>
<keyword evidence="2" id="KW-0479">Metal-binding</keyword>
<dbReference type="InterPro" id="IPR018967">
    <property type="entry name" value="FeS-contain_CDGSH-typ"/>
</dbReference>
<dbReference type="STRING" id="1120995.SAMN02745245_01938"/>
<dbReference type="Pfam" id="PF06902">
    <property type="entry name" value="Fer4_19"/>
    <property type="match status" value="1"/>
</dbReference>
<dbReference type="RefSeq" id="WP_073185748.1">
    <property type="nucleotide sequence ID" value="NZ_FQXI01000025.1"/>
</dbReference>
<protein>
    <submittedName>
        <fullName evidence="6">Zn-finger domain of CDGSH type-containing protein</fullName>
    </submittedName>
</protein>
<evidence type="ECO:0000259" key="5">
    <source>
        <dbReference type="SMART" id="SM00704"/>
    </source>
</evidence>
<keyword evidence="3" id="KW-0408">Iron</keyword>
<dbReference type="Gene3D" id="3.40.5.90">
    <property type="entry name" value="CDGSH iron-sulfur domain, mitoNEET-type"/>
    <property type="match status" value="2"/>
</dbReference>
<reference evidence="6 7" key="1">
    <citation type="submission" date="2016-11" db="EMBL/GenBank/DDBJ databases">
        <authorList>
            <person name="Jaros S."/>
            <person name="Januszkiewicz K."/>
            <person name="Wedrychowicz H."/>
        </authorList>
    </citation>
    <scope>NUCLEOTIDE SEQUENCE [LARGE SCALE GENOMIC DNA]</scope>
    <source>
        <strain evidence="6 7">DSM 21120</strain>
    </source>
</reference>
<dbReference type="Proteomes" id="UP000184032">
    <property type="component" value="Unassembled WGS sequence"/>
</dbReference>
<dbReference type="GO" id="GO:0051537">
    <property type="term" value="F:2 iron, 2 sulfur cluster binding"/>
    <property type="evidence" value="ECO:0007669"/>
    <property type="project" value="UniProtKB-KW"/>
</dbReference>
<dbReference type="PANTHER" id="PTHR46491:SF3">
    <property type="entry name" value="CDGSH IRON-SULFUR DOMAIN-CONTAINING PROTEIN 3, MITOCHONDRIAL"/>
    <property type="match status" value="1"/>
</dbReference>
<dbReference type="InterPro" id="IPR010693">
    <property type="entry name" value="Divergent_4Fe-4S_mono-cluster"/>
</dbReference>
<accession>A0A1M5V0U1</accession>
<name>A0A1M5V0U1_9FIRM</name>
<dbReference type="SMART" id="SM00704">
    <property type="entry name" value="ZnF_CDGSH"/>
    <property type="match status" value="2"/>
</dbReference>